<dbReference type="Gene3D" id="3.40.50.150">
    <property type="entry name" value="Vaccinia Virus protein VP39"/>
    <property type="match status" value="1"/>
</dbReference>
<dbReference type="Proteomes" id="UP000471640">
    <property type="component" value="Unassembled WGS sequence"/>
</dbReference>
<keyword evidence="1" id="KW-0489">Methyltransferase</keyword>
<dbReference type="RefSeq" id="WP_164655715.1">
    <property type="nucleotide sequence ID" value="NZ_JAAIJR010000112.1"/>
</dbReference>
<reference evidence="2" key="1">
    <citation type="journal article" date="2020" name="Microbiol. Resour. Announc.">
        <title>Draft Genome Sequences of Thiorhodococcus mannitoliphagus and Thiorhodococcus minor, Purple Sulfur Photosynthetic Bacteria in the Gammaproteobacterial Family Chromatiaceae.</title>
        <authorList>
            <person name="Aviles F.A."/>
            <person name="Meyer T.E."/>
            <person name="Kyndt J.A."/>
        </authorList>
    </citation>
    <scope>NUCLEOTIDE SEQUENCE [LARGE SCALE GENOMIC DNA]</scope>
    <source>
        <strain evidence="2">DSM 18266</strain>
    </source>
</reference>
<evidence type="ECO:0000313" key="2">
    <source>
        <dbReference type="Proteomes" id="UP000471640"/>
    </source>
</evidence>
<dbReference type="InterPro" id="IPR029063">
    <property type="entry name" value="SAM-dependent_MTases_sf"/>
</dbReference>
<dbReference type="AlphaFoldDB" id="A0A6P1DWQ6"/>
<reference evidence="1 2" key="2">
    <citation type="submission" date="2020-02" db="EMBL/GenBank/DDBJ databases">
        <title>Genome sequences of Thiorhodococcus mannitoliphagus and Thiorhodococcus minor, purple sulfur photosynthetic bacteria in the gammaproteobacterial family, Chromatiaceae.</title>
        <authorList>
            <person name="Aviles F.A."/>
            <person name="Meyer T.E."/>
            <person name="Kyndt J.A."/>
        </authorList>
    </citation>
    <scope>NUCLEOTIDE SEQUENCE [LARGE SCALE GENOMIC DNA]</scope>
    <source>
        <strain evidence="1 2">DSM 18266</strain>
    </source>
</reference>
<keyword evidence="2" id="KW-1185">Reference proteome</keyword>
<dbReference type="SUPFAM" id="SSF53335">
    <property type="entry name" value="S-adenosyl-L-methionine-dependent methyltransferases"/>
    <property type="match status" value="1"/>
</dbReference>
<protein>
    <submittedName>
        <fullName evidence="1">Class I SAM-dependent methyltransferase</fullName>
    </submittedName>
</protein>
<keyword evidence="1" id="KW-0808">Transferase</keyword>
<comment type="caution">
    <text evidence="1">The sequence shown here is derived from an EMBL/GenBank/DDBJ whole genome shotgun (WGS) entry which is preliminary data.</text>
</comment>
<name>A0A6P1DWQ6_9GAMM</name>
<accession>A0A6P1DWQ6</accession>
<sequence>MRKLYEKFEALGRHINRGLHQDMYRELVDLAALQRLVPLTRAYHPWSSFAMRPSAISLLINEVYLNGAMQIIECGVGLSTVYTLAATRGRGVRIIGIDDDANWIENIRHACIDEGFDEACYDFICAPIRPYSGSTEQSWYDVEVIQDFMNDHSISNVDLLVVDGPKNKLCEQARMPALPELRRFLNSDHLVVLDDIQRSSETAIAKSWAQSFDMNLRIEHDVGGVGLLRSKGSLKKMVIV</sequence>
<proteinExistence type="predicted"/>
<dbReference type="EMBL" id="JAAIJR010000112">
    <property type="protein sequence ID" value="NEX22618.1"/>
    <property type="molecule type" value="Genomic_DNA"/>
</dbReference>
<organism evidence="1 2">
    <name type="scientific">Thiorhodococcus mannitoliphagus</name>
    <dbReference type="NCBI Taxonomy" id="329406"/>
    <lineage>
        <taxon>Bacteria</taxon>
        <taxon>Pseudomonadati</taxon>
        <taxon>Pseudomonadota</taxon>
        <taxon>Gammaproteobacteria</taxon>
        <taxon>Chromatiales</taxon>
        <taxon>Chromatiaceae</taxon>
        <taxon>Thiorhodococcus</taxon>
    </lineage>
</organism>
<gene>
    <name evidence="1" type="ORF">G3480_20300</name>
</gene>
<dbReference type="GO" id="GO:0008168">
    <property type="term" value="F:methyltransferase activity"/>
    <property type="evidence" value="ECO:0007669"/>
    <property type="project" value="UniProtKB-KW"/>
</dbReference>
<dbReference type="GO" id="GO:0032259">
    <property type="term" value="P:methylation"/>
    <property type="evidence" value="ECO:0007669"/>
    <property type="project" value="UniProtKB-KW"/>
</dbReference>
<evidence type="ECO:0000313" key="1">
    <source>
        <dbReference type="EMBL" id="NEX22618.1"/>
    </source>
</evidence>